<dbReference type="EMBL" id="JACHWY010000003">
    <property type="protein sequence ID" value="MBB3048361.1"/>
    <property type="molecule type" value="Genomic_DNA"/>
</dbReference>
<protein>
    <submittedName>
        <fullName evidence="3">Glycerol-3-phosphate dehydrogenase</fullName>
    </submittedName>
</protein>
<dbReference type="InterPro" id="IPR006076">
    <property type="entry name" value="FAD-dep_OxRdtase"/>
</dbReference>
<accession>A0A7W4Z7X7</accession>
<gene>
    <name evidence="3" type="ORF">FHR99_002635</name>
</gene>
<dbReference type="AlphaFoldDB" id="A0A7W4Z7X7"/>
<feature type="domain" description="FAD dependent oxidoreductase" evidence="2">
    <location>
        <begin position="9"/>
        <end position="313"/>
    </location>
</feature>
<dbReference type="GO" id="GO:0016491">
    <property type="term" value="F:oxidoreductase activity"/>
    <property type="evidence" value="ECO:0007669"/>
    <property type="project" value="UniProtKB-KW"/>
</dbReference>
<dbReference type="RefSeq" id="WP_183411149.1">
    <property type="nucleotide sequence ID" value="NZ_JACHWY010000003.1"/>
</dbReference>
<comment type="caution">
    <text evidence="3">The sequence shown here is derived from an EMBL/GenBank/DDBJ whole genome shotgun (WGS) entry which is preliminary data.</text>
</comment>
<dbReference type="SUPFAM" id="SSF51905">
    <property type="entry name" value="FAD/NAD(P)-binding domain"/>
    <property type="match status" value="1"/>
</dbReference>
<name>A0A7W4Z7X7_9GAMM</name>
<evidence type="ECO:0000259" key="2">
    <source>
        <dbReference type="Pfam" id="PF01266"/>
    </source>
</evidence>
<dbReference type="Gene3D" id="3.30.9.10">
    <property type="entry name" value="D-Amino Acid Oxidase, subunit A, domain 2"/>
    <property type="match status" value="1"/>
</dbReference>
<dbReference type="InterPro" id="IPR036188">
    <property type="entry name" value="FAD/NAD-bd_sf"/>
</dbReference>
<sequence>MTDSRLRVDTIIIGGGVAGLWLLNRLVAEGRNAILFEQNDLGSSQTIASQGMIHGGIKYALGGALTGESEAIAAMPEHWARCLEGKGDVDISACNVLSRHFYLWSTRSLTSRLSSFFASKMLRGRVDSVKADDRPPAFDSSKFKGSLYRLADLVLDVPSLLHTLSARHSDRIFKIDWSEAQLQREGNRVAALRWNNGLSISADNFIFSAGAGNESLLAQVELQQPAMQRRPLQQVLVKHDFHSPLYAHCMGTNPSPRLTISSHRCSDGRSCWYLGGDLATEGVGMNSDALIDKARKELFELFPWVDFGRTEWATLVVDRAEPKQSQLIKPDKAYAERACDNLLVCWPTKLTLTPDMANQVGELLAPINTDNGIQAPTELQSLPRPEIATPCWETLF</sequence>
<evidence type="ECO:0000313" key="4">
    <source>
        <dbReference type="Proteomes" id="UP000537130"/>
    </source>
</evidence>
<keyword evidence="4" id="KW-1185">Reference proteome</keyword>
<dbReference type="Gene3D" id="3.50.50.60">
    <property type="entry name" value="FAD/NAD(P)-binding domain"/>
    <property type="match status" value="1"/>
</dbReference>
<evidence type="ECO:0000256" key="1">
    <source>
        <dbReference type="ARBA" id="ARBA00023002"/>
    </source>
</evidence>
<evidence type="ECO:0000313" key="3">
    <source>
        <dbReference type="EMBL" id="MBB3048361.1"/>
    </source>
</evidence>
<keyword evidence="1" id="KW-0560">Oxidoreductase</keyword>
<dbReference type="Proteomes" id="UP000537130">
    <property type="component" value="Unassembled WGS sequence"/>
</dbReference>
<dbReference type="Pfam" id="PF01266">
    <property type="entry name" value="DAO"/>
    <property type="match status" value="1"/>
</dbReference>
<organism evidence="3 4">
    <name type="scientific">Litorivivens lipolytica</name>
    <dbReference type="NCBI Taxonomy" id="1524264"/>
    <lineage>
        <taxon>Bacteria</taxon>
        <taxon>Pseudomonadati</taxon>
        <taxon>Pseudomonadota</taxon>
        <taxon>Gammaproteobacteria</taxon>
        <taxon>Litorivivens</taxon>
    </lineage>
</organism>
<reference evidence="3 4" key="1">
    <citation type="submission" date="2020-08" db="EMBL/GenBank/DDBJ databases">
        <title>Genomic Encyclopedia of Type Strains, Phase III (KMG-III): the genomes of soil and plant-associated and newly described type strains.</title>
        <authorList>
            <person name="Whitman W."/>
        </authorList>
    </citation>
    <scope>NUCLEOTIDE SEQUENCE [LARGE SCALE GENOMIC DNA]</scope>
    <source>
        <strain evidence="3 4">CECT 8654</strain>
    </source>
</reference>
<proteinExistence type="predicted"/>